<evidence type="ECO:0000313" key="14">
    <source>
        <dbReference type="Proteomes" id="UP000033491"/>
    </source>
</evidence>
<evidence type="ECO:0000313" key="8">
    <source>
        <dbReference type="EMBL" id="KJW12320.1"/>
    </source>
</evidence>
<feature type="domain" description="Insertion element IS150 protein InsJ-like helix-turn-helix" evidence="3">
    <location>
        <begin position="7"/>
        <end position="55"/>
    </location>
</feature>
<dbReference type="EMBL" id="JZCR01000021">
    <property type="protein sequence ID" value="KJW12304.1"/>
    <property type="molecule type" value="Genomic_DNA"/>
</dbReference>
<dbReference type="EMBL" id="JZCR01000019">
    <property type="protein sequence ID" value="KJW12320.1"/>
    <property type="molecule type" value="Genomic_DNA"/>
</dbReference>
<dbReference type="InterPro" id="IPR055247">
    <property type="entry name" value="InsJ-like_HTH"/>
</dbReference>
<dbReference type="Pfam" id="PF13518">
    <property type="entry name" value="HTH_28"/>
    <property type="match status" value="1"/>
</dbReference>
<evidence type="ECO:0000313" key="5">
    <source>
        <dbReference type="EMBL" id="KJW12068.1"/>
    </source>
</evidence>
<evidence type="ECO:0000313" key="6">
    <source>
        <dbReference type="EMBL" id="KJW12304.1"/>
    </source>
</evidence>
<feature type="coiled-coil region" evidence="2">
    <location>
        <begin position="118"/>
        <end position="145"/>
    </location>
</feature>
<dbReference type="PATRIC" id="fig|216463.3.peg.1100"/>
<sequence>MFTAKIKQQVLSEYLQGTSSRLLMRKYGIKGSATIHQWLTHFKLFGIQGLENHSKKTFYDYSFKIKVIKWRQEHRASYPTTAAHFKLKHPMMIWDWERKLIEGRLKPFKGRSLKMTDKSKQSKTLKQLQEENELLRIRVAYLEKLEALAQKKSQTKKKPS</sequence>
<dbReference type="EMBL" id="JZCR01000003">
    <property type="protein sequence ID" value="KJW13887.1"/>
    <property type="molecule type" value="Genomic_DNA"/>
</dbReference>
<evidence type="ECO:0000256" key="1">
    <source>
        <dbReference type="ARBA" id="ARBA00038232"/>
    </source>
</evidence>
<dbReference type="InterPro" id="IPR010921">
    <property type="entry name" value="Trp_repressor/repl_initiator"/>
</dbReference>
<evidence type="ECO:0000313" key="12">
    <source>
        <dbReference type="EMBL" id="KJW13256.1"/>
    </source>
</evidence>
<gene>
    <name evidence="13" type="ORF">VC81_01545</name>
    <name evidence="12" type="ORF">VC81_04455</name>
    <name evidence="11" type="ORF">VC81_07010</name>
    <name evidence="10" type="ORF">VC81_07020</name>
    <name evidence="9" type="ORF">VC81_07105</name>
    <name evidence="8" type="ORF">VC81_07310</name>
    <name evidence="7" type="ORF">VC81_09245</name>
    <name evidence="6" type="ORF">VC81_10475</name>
    <name evidence="5" type="ORF">VC81_10895</name>
    <name evidence="4" type="ORF">VC81_12315</name>
</gene>
<protein>
    <submittedName>
        <fullName evidence="5">Transposase</fullName>
    </submittedName>
</protein>
<dbReference type="EMBL" id="JZCR01000024">
    <property type="protein sequence ID" value="KJW11990.1"/>
    <property type="molecule type" value="Genomic_DNA"/>
</dbReference>
<evidence type="ECO:0000313" key="4">
    <source>
        <dbReference type="EMBL" id="KJW11990.1"/>
    </source>
</evidence>
<dbReference type="EMBL" id="JZCR01000009">
    <property type="protein sequence ID" value="KJW13256.1"/>
    <property type="molecule type" value="Genomic_DNA"/>
</dbReference>
<proteinExistence type="inferred from homology"/>
<reference evidence="5 14" key="1">
    <citation type="submission" date="2015-03" db="EMBL/GenBank/DDBJ databases">
        <authorList>
            <person name="Zheng J."/>
            <person name="Ganezle M."/>
        </authorList>
    </citation>
    <scope>NUCLEOTIDE SEQUENCE [LARGE SCALE GENOMIC DNA]</scope>
    <source>
        <strain evidence="5 14">LP38</strain>
    </source>
</reference>
<evidence type="ECO:0000313" key="11">
    <source>
        <dbReference type="EMBL" id="KJW12727.1"/>
    </source>
</evidence>
<organism evidence="5 14">
    <name type="scientific">Levilactobacillus spicheri</name>
    <dbReference type="NCBI Taxonomy" id="216463"/>
    <lineage>
        <taxon>Bacteria</taxon>
        <taxon>Bacillati</taxon>
        <taxon>Bacillota</taxon>
        <taxon>Bacilli</taxon>
        <taxon>Lactobacillales</taxon>
        <taxon>Lactobacillaceae</taxon>
        <taxon>Levilactobacillus</taxon>
    </lineage>
</organism>
<dbReference type="AlphaFoldDB" id="A0A0F3RPW4"/>
<evidence type="ECO:0000313" key="13">
    <source>
        <dbReference type="EMBL" id="KJW13887.1"/>
    </source>
</evidence>
<dbReference type="OrthoDB" id="2303387at2"/>
<comment type="similarity">
    <text evidence="1">Belongs to the IS150/IS1296 orfA family.</text>
</comment>
<dbReference type="EMBL" id="JZCR01000016">
    <property type="protein sequence ID" value="KJW12727.1"/>
    <property type="molecule type" value="Genomic_DNA"/>
</dbReference>
<evidence type="ECO:0000259" key="3">
    <source>
        <dbReference type="Pfam" id="PF13518"/>
    </source>
</evidence>
<evidence type="ECO:0000256" key="2">
    <source>
        <dbReference type="SAM" id="Coils"/>
    </source>
</evidence>
<dbReference type="Proteomes" id="UP000033491">
    <property type="component" value="Unassembled WGS sequence"/>
</dbReference>
<evidence type="ECO:0000313" key="9">
    <source>
        <dbReference type="EMBL" id="KJW12668.1"/>
    </source>
</evidence>
<dbReference type="EMBL" id="JZCR01000017">
    <property type="protein sequence ID" value="KJW12707.1"/>
    <property type="molecule type" value="Genomic_DNA"/>
</dbReference>
<dbReference type="Gene3D" id="1.10.10.10">
    <property type="entry name" value="Winged helix-like DNA-binding domain superfamily/Winged helix DNA-binding domain"/>
    <property type="match status" value="1"/>
</dbReference>
<dbReference type="SUPFAM" id="SSF48295">
    <property type="entry name" value="TrpR-like"/>
    <property type="match status" value="1"/>
</dbReference>
<dbReference type="InterPro" id="IPR036388">
    <property type="entry name" value="WH-like_DNA-bd_sf"/>
</dbReference>
<name>A0A0F3RPW4_9LACO</name>
<comment type="caution">
    <text evidence="5">The sequence shown here is derived from an EMBL/GenBank/DDBJ whole genome shotgun (WGS) entry which is preliminary data.</text>
</comment>
<dbReference type="PANTHER" id="PTHR33795">
    <property type="entry name" value="INSERTION ELEMENT IS150 PROTEIN INSJ"/>
    <property type="match status" value="1"/>
</dbReference>
<dbReference type="InterPro" id="IPR052057">
    <property type="entry name" value="IS150/IS1296_orfA-like"/>
</dbReference>
<evidence type="ECO:0000313" key="10">
    <source>
        <dbReference type="EMBL" id="KJW12707.1"/>
    </source>
</evidence>
<keyword evidence="2" id="KW-0175">Coiled coil</keyword>
<accession>A0A0F3RPW4</accession>
<dbReference type="RefSeq" id="WP_045806384.1">
    <property type="nucleotide sequence ID" value="NZ_JZCR01000003.1"/>
</dbReference>
<dbReference type="PANTHER" id="PTHR33795:SF1">
    <property type="entry name" value="INSERTION ELEMENT IS150 PROTEIN INSJ"/>
    <property type="match status" value="1"/>
</dbReference>
<dbReference type="EMBL" id="JZCR01000020">
    <property type="protein sequence ID" value="KJW12318.1"/>
    <property type="molecule type" value="Genomic_DNA"/>
</dbReference>
<dbReference type="GO" id="GO:0043565">
    <property type="term" value="F:sequence-specific DNA binding"/>
    <property type="evidence" value="ECO:0007669"/>
    <property type="project" value="InterPro"/>
</dbReference>
<dbReference type="EMBL" id="JZCR01000018">
    <property type="protein sequence ID" value="KJW12668.1"/>
    <property type="molecule type" value="Genomic_DNA"/>
</dbReference>
<evidence type="ECO:0000313" key="7">
    <source>
        <dbReference type="EMBL" id="KJW12318.1"/>
    </source>
</evidence>
<dbReference type="EMBL" id="JZCR01000023">
    <property type="protein sequence ID" value="KJW12068.1"/>
    <property type="molecule type" value="Genomic_DNA"/>
</dbReference>